<evidence type="ECO:0000313" key="2">
    <source>
        <dbReference type="Proteomes" id="UP000737171"/>
    </source>
</evidence>
<dbReference type="RefSeq" id="WP_173135209.1">
    <property type="nucleotide sequence ID" value="NZ_JABRWJ010000021.1"/>
</dbReference>
<accession>A0ABX2EUY9</accession>
<name>A0ABX2EUY9_9BURK</name>
<protein>
    <submittedName>
        <fullName evidence="1">Uncharacterized protein</fullName>
    </submittedName>
</protein>
<comment type="caution">
    <text evidence="1">The sequence shown here is derived from an EMBL/GenBank/DDBJ whole genome shotgun (WGS) entry which is preliminary data.</text>
</comment>
<organism evidence="1 2">
    <name type="scientific">Pseudaquabacterium terrae</name>
    <dbReference type="NCBI Taxonomy" id="2732868"/>
    <lineage>
        <taxon>Bacteria</taxon>
        <taxon>Pseudomonadati</taxon>
        <taxon>Pseudomonadota</taxon>
        <taxon>Betaproteobacteria</taxon>
        <taxon>Burkholderiales</taxon>
        <taxon>Sphaerotilaceae</taxon>
        <taxon>Pseudaquabacterium</taxon>
    </lineage>
</organism>
<reference evidence="1 2" key="1">
    <citation type="submission" date="2020-05" db="EMBL/GenBank/DDBJ databases">
        <title>Aquincola sp. isolate from soil.</title>
        <authorList>
            <person name="Han J."/>
            <person name="Kim D.-U."/>
        </authorList>
    </citation>
    <scope>NUCLEOTIDE SEQUENCE [LARGE SCALE GENOMIC DNA]</scope>
    <source>
        <strain evidence="1 2">S2</strain>
    </source>
</reference>
<dbReference type="EMBL" id="JABRWJ010000021">
    <property type="protein sequence ID" value="NRF72281.1"/>
    <property type="molecule type" value="Genomic_DNA"/>
</dbReference>
<proteinExistence type="predicted"/>
<gene>
    <name evidence="1" type="ORF">HLB44_35380</name>
</gene>
<dbReference type="Proteomes" id="UP000737171">
    <property type="component" value="Unassembled WGS sequence"/>
</dbReference>
<sequence length="60" mass="6628">MAKDDKQRRDERAAARDVLLRMARISFYAAGGTLAQAHAVCEAVDRAIRLAMPARRVATD</sequence>
<keyword evidence="2" id="KW-1185">Reference proteome</keyword>
<evidence type="ECO:0000313" key="1">
    <source>
        <dbReference type="EMBL" id="NRF72281.1"/>
    </source>
</evidence>